<evidence type="ECO:0000313" key="1">
    <source>
        <dbReference type="EMBL" id="OQD94171.1"/>
    </source>
</evidence>
<reference evidence="2" key="1">
    <citation type="journal article" date="2017" name="Nat. Microbiol.">
        <title>Global analysis of biosynthetic gene clusters reveals vast potential of secondary metabolite production in Penicillium species.</title>
        <authorList>
            <person name="Nielsen J.C."/>
            <person name="Grijseels S."/>
            <person name="Prigent S."/>
            <person name="Ji B."/>
            <person name="Dainat J."/>
            <person name="Nielsen K.F."/>
            <person name="Frisvad J.C."/>
            <person name="Workman M."/>
            <person name="Nielsen J."/>
        </authorList>
    </citation>
    <scope>NUCLEOTIDE SEQUENCE [LARGE SCALE GENOMIC DNA]</scope>
    <source>
        <strain evidence="2">IBT 29525</strain>
    </source>
</reference>
<evidence type="ECO:0000313" key="2">
    <source>
        <dbReference type="Proteomes" id="UP000191612"/>
    </source>
</evidence>
<name>A0A1V6QYB3_9EURO</name>
<protein>
    <submittedName>
        <fullName evidence="1">Uncharacterized protein</fullName>
    </submittedName>
</protein>
<accession>A0A1V6QYB3</accession>
<proteinExistence type="predicted"/>
<gene>
    <name evidence="1" type="ORF">PENSOL_c027G05996</name>
</gene>
<keyword evidence="2" id="KW-1185">Reference proteome</keyword>
<comment type="caution">
    <text evidence="1">The sequence shown here is derived from an EMBL/GenBank/DDBJ whole genome shotgun (WGS) entry which is preliminary data.</text>
</comment>
<organism evidence="1 2">
    <name type="scientific">Penicillium solitum</name>
    <dbReference type="NCBI Taxonomy" id="60172"/>
    <lineage>
        <taxon>Eukaryota</taxon>
        <taxon>Fungi</taxon>
        <taxon>Dikarya</taxon>
        <taxon>Ascomycota</taxon>
        <taxon>Pezizomycotina</taxon>
        <taxon>Eurotiomycetes</taxon>
        <taxon>Eurotiomycetidae</taxon>
        <taxon>Eurotiales</taxon>
        <taxon>Aspergillaceae</taxon>
        <taxon>Penicillium</taxon>
    </lineage>
</organism>
<dbReference type="EMBL" id="MDYO01000027">
    <property type="protein sequence ID" value="OQD94171.1"/>
    <property type="molecule type" value="Genomic_DNA"/>
</dbReference>
<dbReference type="AlphaFoldDB" id="A0A1V6QYB3"/>
<dbReference type="Proteomes" id="UP000191612">
    <property type="component" value="Unassembled WGS sequence"/>
</dbReference>
<sequence length="112" mass="12626">MGYEAVWRSSSSKLHLTRAETQFLHDGNILSHLFFLLWHREHEARALAGAEDCTADAAGPVPLSRAIIEEQSRKDVTSLREQGVLRRSAARLFLFFQHLLVASSAGWELPEL</sequence>